<protein>
    <submittedName>
        <fullName evidence="1">Uncharacterized protein</fullName>
    </submittedName>
</protein>
<organism evidence="1 2">
    <name type="scientific">Sphingobium wenxiniae (strain DSM 21828 / CGMCC 1.7748 / JZ-1)</name>
    <dbReference type="NCBI Taxonomy" id="595605"/>
    <lineage>
        <taxon>Bacteria</taxon>
        <taxon>Pseudomonadati</taxon>
        <taxon>Pseudomonadota</taxon>
        <taxon>Alphaproteobacteria</taxon>
        <taxon>Sphingomonadales</taxon>
        <taxon>Sphingomonadaceae</taxon>
        <taxon>Sphingobium</taxon>
    </lineage>
</organism>
<evidence type="ECO:0000313" key="1">
    <source>
        <dbReference type="EMBL" id="TWH96020.1"/>
    </source>
</evidence>
<evidence type="ECO:0000313" key="2">
    <source>
        <dbReference type="Proteomes" id="UP000316624"/>
    </source>
</evidence>
<comment type="caution">
    <text evidence="1">The sequence shown here is derived from an EMBL/GenBank/DDBJ whole genome shotgun (WGS) entry which is preliminary data.</text>
</comment>
<sequence>MIDIDRLRAEANGPEQEQVRVTRRYLAQLVKLLDAAAITRAEARTALLDLQPSRPTR</sequence>
<dbReference type="AlphaFoldDB" id="A0A562KKT5"/>
<proteinExistence type="predicted"/>
<reference evidence="1 2" key="1">
    <citation type="journal article" date="2015" name="Stand. Genomic Sci.">
        <title>Genomic Encyclopedia of Bacterial and Archaeal Type Strains, Phase III: the genomes of soil and plant-associated and newly described type strains.</title>
        <authorList>
            <person name="Whitman W.B."/>
            <person name="Woyke T."/>
            <person name="Klenk H.P."/>
            <person name="Zhou Y."/>
            <person name="Lilburn T.G."/>
            <person name="Beck B.J."/>
            <person name="De Vos P."/>
            <person name="Vandamme P."/>
            <person name="Eisen J.A."/>
            <person name="Garrity G."/>
            <person name="Hugenholtz P."/>
            <person name="Kyrpides N.C."/>
        </authorList>
    </citation>
    <scope>NUCLEOTIDE SEQUENCE [LARGE SCALE GENOMIC DNA]</scope>
    <source>
        <strain evidence="1 2">CGMCC 1.7748</strain>
    </source>
</reference>
<gene>
    <name evidence="1" type="ORF">IQ35_01109</name>
</gene>
<keyword evidence="2" id="KW-1185">Reference proteome</keyword>
<accession>A0A562KKT5</accession>
<name>A0A562KKT5_SPHWJ</name>
<dbReference type="EMBL" id="VLKK01000003">
    <property type="protein sequence ID" value="TWH96020.1"/>
    <property type="molecule type" value="Genomic_DNA"/>
</dbReference>
<dbReference type="Proteomes" id="UP000316624">
    <property type="component" value="Unassembled WGS sequence"/>
</dbReference>